<comment type="caution">
    <text evidence="8">The sequence shown here is derived from an EMBL/GenBank/DDBJ whole genome shotgun (WGS) entry which is preliminary data.</text>
</comment>
<dbReference type="InterPro" id="IPR011701">
    <property type="entry name" value="MFS"/>
</dbReference>
<keyword evidence="3 6" id="KW-0812">Transmembrane</keyword>
<evidence type="ECO:0000256" key="1">
    <source>
        <dbReference type="ARBA" id="ARBA00004651"/>
    </source>
</evidence>
<feature type="transmembrane region" description="Helical" evidence="6">
    <location>
        <begin position="362"/>
        <end position="385"/>
    </location>
</feature>
<evidence type="ECO:0000256" key="3">
    <source>
        <dbReference type="ARBA" id="ARBA00022692"/>
    </source>
</evidence>
<dbReference type="InterPro" id="IPR050189">
    <property type="entry name" value="MFS_Efflux_Transporters"/>
</dbReference>
<evidence type="ECO:0000256" key="4">
    <source>
        <dbReference type="ARBA" id="ARBA00022989"/>
    </source>
</evidence>
<reference evidence="8 9" key="1">
    <citation type="submission" date="2023-05" db="EMBL/GenBank/DDBJ databases">
        <title>Draft genome sequence of Streptomyces sp. B-S-A6 isolated from a cave soil in Thailand.</title>
        <authorList>
            <person name="Chamroensaksri N."/>
            <person name="Muangham S."/>
        </authorList>
    </citation>
    <scope>NUCLEOTIDE SEQUENCE [LARGE SCALE GENOMIC DNA]</scope>
    <source>
        <strain evidence="8 9">B-S-A6</strain>
    </source>
</reference>
<dbReference type="PANTHER" id="PTHR43124:SF10">
    <property type="entry name" value="PURINE EFFLUX PUMP PBUE"/>
    <property type="match status" value="1"/>
</dbReference>
<gene>
    <name evidence="8" type="ORF">QIS96_17510</name>
</gene>
<keyword evidence="9" id="KW-1185">Reference proteome</keyword>
<feature type="transmembrane region" description="Helical" evidence="6">
    <location>
        <begin position="161"/>
        <end position="179"/>
    </location>
</feature>
<dbReference type="PROSITE" id="PS50850">
    <property type="entry name" value="MFS"/>
    <property type="match status" value="1"/>
</dbReference>
<dbReference type="CDD" id="cd06174">
    <property type="entry name" value="MFS"/>
    <property type="match status" value="1"/>
</dbReference>
<feature type="domain" description="Major facilitator superfamily (MFS) profile" evidence="7">
    <location>
        <begin position="6"/>
        <end position="393"/>
    </location>
</feature>
<dbReference type="RefSeq" id="WP_282543551.1">
    <property type="nucleotide sequence ID" value="NZ_JASCIQ010000017.1"/>
</dbReference>
<evidence type="ECO:0000256" key="6">
    <source>
        <dbReference type="SAM" id="Phobius"/>
    </source>
</evidence>
<feature type="transmembrane region" description="Helical" evidence="6">
    <location>
        <begin position="244"/>
        <end position="268"/>
    </location>
</feature>
<feature type="transmembrane region" description="Helical" evidence="6">
    <location>
        <begin position="130"/>
        <end position="149"/>
    </location>
</feature>
<proteinExistence type="predicted"/>
<keyword evidence="2" id="KW-1003">Cell membrane</keyword>
<dbReference type="EMBL" id="JASCIQ010000017">
    <property type="protein sequence ID" value="MDI3405611.1"/>
    <property type="molecule type" value="Genomic_DNA"/>
</dbReference>
<dbReference type="Gene3D" id="1.20.1250.20">
    <property type="entry name" value="MFS general substrate transporter like domains"/>
    <property type="match status" value="1"/>
</dbReference>
<accession>A0ABT6SE89</accession>
<evidence type="ECO:0000313" key="9">
    <source>
        <dbReference type="Proteomes" id="UP001223978"/>
    </source>
</evidence>
<feature type="transmembrane region" description="Helical" evidence="6">
    <location>
        <begin position="72"/>
        <end position="91"/>
    </location>
</feature>
<dbReference type="InterPro" id="IPR020846">
    <property type="entry name" value="MFS_dom"/>
</dbReference>
<feature type="transmembrane region" description="Helical" evidence="6">
    <location>
        <begin position="42"/>
        <end position="60"/>
    </location>
</feature>
<feature type="transmembrane region" description="Helical" evidence="6">
    <location>
        <begin position="275"/>
        <end position="294"/>
    </location>
</feature>
<feature type="transmembrane region" description="Helical" evidence="6">
    <location>
        <begin position="97"/>
        <end position="118"/>
    </location>
</feature>
<dbReference type="InterPro" id="IPR036259">
    <property type="entry name" value="MFS_trans_sf"/>
</dbReference>
<dbReference type="PANTHER" id="PTHR43124">
    <property type="entry name" value="PURINE EFFLUX PUMP PBUE"/>
    <property type="match status" value="1"/>
</dbReference>
<keyword evidence="5 6" id="KW-0472">Membrane</keyword>
<dbReference type="SUPFAM" id="SSF103473">
    <property type="entry name" value="MFS general substrate transporter"/>
    <property type="match status" value="1"/>
</dbReference>
<organism evidence="8 9">
    <name type="scientific">Streptomyces cavernicola</name>
    <dbReference type="NCBI Taxonomy" id="3043613"/>
    <lineage>
        <taxon>Bacteria</taxon>
        <taxon>Bacillati</taxon>
        <taxon>Actinomycetota</taxon>
        <taxon>Actinomycetes</taxon>
        <taxon>Kitasatosporales</taxon>
        <taxon>Streptomycetaceae</taxon>
        <taxon>Streptomyces</taxon>
    </lineage>
</organism>
<protein>
    <submittedName>
        <fullName evidence="8">MFS transporter</fullName>
    </submittedName>
</protein>
<comment type="subcellular location">
    <subcellularLocation>
        <location evidence="1">Cell membrane</location>
        <topology evidence="1">Multi-pass membrane protein</topology>
    </subcellularLocation>
</comment>
<keyword evidence="4 6" id="KW-1133">Transmembrane helix</keyword>
<evidence type="ECO:0000256" key="2">
    <source>
        <dbReference type="ARBA" id="ARBA00022475"/>
    </source>
</evidence>
<feature type="transmembrane region" description="Helical" evidence="6">
    <location>
        <begin position="300"/>
        <end position="321"/>
    </location>
</feature>
<dbReference type="Pfam" id="PF07690">
    <property type="entry name" value="MFS_1"/>
    <property type="match status" value="1"/>
</dbReference>
<evidence type="ECO:0000313" key="8">
    <source>
        <dbReference type="EMBL" id="MDI3405611.1"/>
    </source>
</evidence>
<name>A0ABT6SE89_9ACTN</name>
<dbReference type="Proteomes" id="UP001223978">
    <property type="component" value="Unassembled WGS sequence"/>
</dbReference>
<sequence>MRNSFLVPAVLGANIIAAMQVGKVPAALPLVGDDLGLSLVQTGWVLSLTNLIAAGAAFAVPALSTLVGARRLALLAAACLALGSLAGSASWNAATLFLTRVVEGAGLLLMMISGPTLLAQVLAPHRLRILLALWPMCMPVGIAATLAATPTLVEAAGWRSVWAAAGLAAAAAGAVLAAATRGLPTPHTASGIPNVGRMLRQPARRLALRPLRWCAAISLCYSAEHLGVLGMLPSVLGERAGAEAVTLLTAAAFLANGIGVSAAALLQLRGVAGSLLLLPAAVLMIPCLWVVYAPDAPRPALMAAAWTFAALGGLIASAVMAGAAQWASSPTEVSAGVAAVIQSINLGQLVGPPLVALTAAGAGWAATPAVLMVPAGVVLVGGVVLRRCVGAYGG</sequence>
<evidence type="ECO:0000256" key="5">
    <source>
        <dbReference type="ARBA" id="ARBA00023136"/>
    </source>
</evidence>
<evidence type="ECO:0000259" key="7">
    <source>
        <dbReference type="PROSITE" id="PS50850"/>
    </source>
</evidence>